<sequence>MAALTQSVEFATTQIKNNNERVIDHLKTLYTTPHEKLQSFRTSANRVAPGYLNQGYIINDQTKFAIEKCRAQNLEAIESVVKAALNDIQTRYQETTAFISRHVELDPTNQHLGLYFVQQYIRELTILSQQDTTIQWKHLYEITKQAQESHRTKTDENWRMLPLEQQYKISGPVLYYPMLFSAMRQECEENKVQYDQGVIYLQHCSLGAFELQKPRPGHEAVFQQAKQVVRAEREARNLQNTHLQNVQTQQTLPTQLGLQLQQVLQFEPGQNQWGQVGMQAPMTYQQNYMGANSTHSFAGSTFGSGYNEMDWQTGAQFPTGNNFGPQLQQQPQQPSPSSGDYYSFNQQQGAGYQGGSAL</sequence>
<evidence type="ECO:0000313" key="3">
    <source>
        <dbReference type="Proteomes" id="UP000700596"/>
    </source>
</evidence>
<name>A0A9P9EM77_9PLEO</name>
<protein>
    <submittedName>
        <fullName evidence="2">Uncharacterized protein</fullName>
    </submittedName>
</protein>
<accession>A0A9P9EM77</accession>
<evidence type="ECO:0000256" key="1">
    <source>
        <dbReference type="SAM" id="MobiDB-lite"/>
    </source>
</evidence>
<feature type="compositionally biased region" description="Polar residues" evidence="1">
    <location>
        <begin position="313"/>
        <end position="324"/>
    </location>
</feature>
<dbReference type="EMBL" id="JAGMWT010000001">
    <property type="protein sequence ID" value="KAH7139541.1"/>
    <property type="molecule type" value="Genomic_DNA"/>
</dbReference>
<feature type="region of interest" description="Disordered" evidence="1">
    <location>
        <begin position="309"/>
        <end position="358"/>
    </location>
</feature>
<keyword evidence="3" id="KW-1185">Reference proteome</keyword>
<dbReference type="Proteomes" id="UP000700596">
    <property type="component" value="Unassembled WGS sequence"/>
</dbReference>
<organism evidence="2 3">
    <name type="scientific">Dendryphion nanum</name>
    <dbReference type="NCBI Taxonomy" id="256645"/>
    <lineage>
        <taxon>Eukaryota</taxon>
        <taxon>Fungi</taxon>
        <taxon>Dikarya</taxon>
        <taxon>Ascomycota</taxon>
        <taxon>Pezizomycotina</taxon>
        <taxon>Dothideomycetes</taxon>
        <taxon>Pleosporomycetidae</taxon>
        <taxon>Pleosporales</taxon>
        <taxon>Torulaceae</taxon>
        <taxon>Dendryphion</taxon>
    </lineage>
</organism>
<evidence type="ECO:0000313" key="2">
    <source>
        <dbReference type="EMBL" id="KAH7139541.1"/>
    </source>
</evidence>
<reference evidence="2" key="1">
    <citation type="journal article" date="2021" name="Nat. Commun.">
        <title>Genetic determinants of endophytism in the Arabidopsis root mycobiome.</title>
        <authorList>
            <person name="Mesny F."/>
            <person name="Miyauchi S."/>
            <person name="Thiergart T."/>
            <person name="Pickel B."/>
            <person name="Atanasova L."/>
            <person name="Karlsson M."/>
            <person name="Huettel B."/>
            <person name="Barry K.W."/>
            <person name="Haridas S."/>
            <person name="Chen C."/>
            <person name="Bauer D."/>
            <person name="Andreopoulos W."/>
            <person name="Pangilinan J."/>
            <person name="LaButti K."/>
            <person name="Riley R."/>
            <person name="Lipzen A."/>
            <person name="Clum A."/>
            <person name="Drula E."/>
            <person name="Henrissat B."/>
            <person name="Kohler A."/>
            <person name="Grigoriev I.V."/>
            <person name="Martin F.M."/>
            <person name="Hacquard S."/>
        </authorList>
    </citation>
    <scope>NUCLEOTIDE SEQUENCE</scope>
    <source>
        <strain evidence="2">MPI-CAGE-CH-0243</strain>
    </source>
</reference>
<dbReference type="AlphaFoldDB" id="A0A9P9EM77"/>
<proteinExistence type="predicted"/>
<feature type="compositionally biased region" description="Low complexity" evidence="1">
    <location>
        <begin position="325"/>
        <end position="338"/>
    </location>
</feature>
<comment type="caution">
    <text evidence="2">The sequence shown here is derived from an EMBL/GenBank/DDBJ whole genome shotgun (WGS) entry which is preliminary data.</text>
</comment>
<gene>
    <name evidence="2" type="ORF">B0J11DRAFT_589425</name>
</gene>